<sequence>MQDGLPQKICYECLSRIELFHSYKQSCLESQHTLKHWNSFCEGGSLPLDVDIFSGRSTSTNEMSEGDLLNAIMAKRVSTENMMTQQIKSTGSPPSRPPSRLGLPVINTTSIATPPRRISMDTALAQEIFQISPDSRKSNFPVSGILTKQNSDSEQNLHPAASLRVTLKQVNPTCNTESSKEVTEKSEVEAKNSVQVKNRSSSFTSSRTRSQMPEKEIALRSREISQLPKRSIESKTESEGKRQMPVRNQNIAKKNTEKKNSKSQSPDKSKSSEKIVTKSPPMLPTIKIVNIQSLAAKSFDSQGHALENGLTKPKIRSTVSTPVKSVTCTKTQISETAVKYFAPTISEVVKQRKRSNSVSSAGNSSAKKSRKVNLSPAVDTNKENSVTNLKACMSDKADEILNTSKDKNGSDATNMEKDDDSTQALLRLLESDDVEDNDFSQSDGENVSSDNSGAGSPASKNPLNPYVKVEKLAGEKDSSSTETKDEVNAVNATTTRVRRRRQQSNQYR</sequence>
<reference evidence="2" key="2">
    <citation type="submission" date="2023-05" db="EMBL/GenBank/DDBJ databases">
        <authorList>
            <person name="Fouks B."/>
        </authorList>
    </citation>
    <scope>NUCLEOTIDE SEQUENCE</scope>
    <source>
        <strain evidence="2">Stay&amp;Tobe</strain>
        <tissue evidence="2">Testes</tissue>
    </source>
</reference>
<organism evidence="2 3">
    <name type="scientific">Diploptera punctata</name>
    <name type="common">Pacific beetle cockroach</name>
    <dbReference type="NCBI Taxonomy" id="6984"/>
    <lineage>
        <taxon>Eukaryota</taxon>
        <taxon>Metazoa</taxon>
        <taxon>Ecdysozoa</taxon>
        <taxon>Arthropoda</taxon>
        <taxon>Hexapoda</taxon>
        <taxon>Insecta</taxon>
        <taxon>Pterygota</taxon>
        <taxon>Neoptera</taxon>
        <taxon>Polyneoptera</taxon>
        <taxon>Dictyoptera</taxon>
        <taxon>Blattodea</taxon>
        <taxon>Blaberoidea</taxon>
        <taxon>Blaberidae</taxon>
        <taxon>Diplopterinae</taxon>
        <taxon>Diploptera</taxon>
    </lineage>
</organism>
<feature type="compositionally biased region" description="Basic and acidic residues" evidence="1">
    <location>
        <begin position="468"/>
        <end position="487"/>
    </location>
</feature>
<evidence type="ECO:0000256" key="1">
    <source>
        <dbReference type="SAM" id="MobiDB-lite"/>
    </source>
</evidence>
<feature type="non-terminal residue" evidence="2">
    <location>
        <position position="1"/>
    </location>
</feature>
<feature type="compositionally biased region" description="Low complexity" evidence="1">
    <location>
        <begin position="199"/>
        <end position="210"/>
    </location>
</feature>
<feature type="compositionally biased region" description="Low complexity" evidence="1">
    <location>
        <begin position="356"/>
        <end position="366"/>
    </location>
</feature>
<keyword evidence="3" id="KW-1185">Reference proteome</keyword>
<feature type="region of interest" description="Disordered" evidence="1">
    <location>
        <begin position="349"/>
        <end position="386"/>
    </location>
</feature>
<dbReference type="AlphaFoldDB" id="A0AAD8EL20"/>
<comment type="caution">
    <text evidence="2">The sequence shown here is derived from an EMBL/GenBank/DDBJ whole genome shotgun (WGS) entry which is preliminary data.</text>
</comment>
<feature type="compositionally biased region" description="Polar residues" evidence="1">
    <location>
        <begin position="439"/>
        <end position="462"/>
    </location>
</feature>
<feature type="compositionally biased region" description="Basic and acidic residues" evidence="1">
    <location>
        <begin position="230"/>
        <end position="242"/>
    </location>
</feature>
<feature type="compositionally biased region" description="Basic and acidic residues" evidence="1">
    <location>
        <begin position="212"/>
        <end position="223"/>
    </location>
</feature>
<feature type="compositionally biased region" description="Basic and acidic residues" evidence="1">
    <location>
        <begin position="254"/>
        <end position="276"/>
    </location>
</feature>
<evidence type="ECO:0000313" key="2">
    <source>
        <dbReference type="EMBL" id="KAJ9594208.1"/>
    </source>
</evidence>
<feature type="region of interest" description="Disordered" evidence="1">
    <location>
        <begin position="428"/>
        <end position="508"/>
    </location>
</feature>
<accession>A0AAD8EL20</accession>
<dbReference type="Gene3D" id="3.40.1800.20">
    <property type="match status" value="1"/>
</dbReference>
<gene>
    <name evidence="2" type="ORF">L9F63_014368</name>
</gene>
<dbReference type="SUPFAM" id="SSF57716">
    <property type="entry name" value="Glucocorticoid receptor-like (DNA-binding domain)"/>
    <property type="match status" value="1"/>
</dbReference>
<feature type="compositionally biased region" description="Basic and acidic residues" evidence="1">
    <location>
        <begin position="178"/>
        <end position="190"/>
    </location>
</feature>
<evidence type="ECO:0000313" key="3">
    <source>
        <dbReference type="Proteomes" id="UP001233999"/>
    </source>
</evidence>
<reference evidence="2" key="1">
    <citation type="journal article" date="2023" name="IScience">
        <title>Live-bearing cockroach genome reveals convergent evolutionary mechanisms linked to viviparity in insects and beyond.</title>
        <authorList>
            <person name="Fouks B."/>
            <person name="Harrison M.C."/>
            <person name="Mikhailova A.A."/>
            <person name="Marchal E."/>
            <person name="English S."/>
            <person name="Carruthers M."/>
            <person name="Jennings E.C."/>
            <person name="Chiamaka E.L."/>
            <person name="Frigard R.A."/>
            <person name="Pippel M."/>
            <person name="Attardo G.M."/>
            <person name="Benoit J.B."/>
            <person name="Bornberg-Bauer E."/>
            <person name="Tobe S.S."/>
        </authorList>
    </citation>
    <scope>NUCLEOTIDE SEQUENCE</scope>
    <source>
        <strain evidence="2">Stay&amp;Tobe</strain>
    </source>
</reference>
<name>A0AAD8EL20_DIPPU</name>
<evidence type="ECO:0008006" key="4">
    <source>
        <dbReference type="Google" id="ProtNLM"/>
    </source>
</evidence>
<dbReference type="EMBL" id="JASPKZ010003064">
    <property type="protein sequence ID" value="KAJ9594208.1"/>
    <property type="molecule type" value="Genomic_DNA"/>
</dbReference>
<feature type="region of interest" description="Disordered" evidence="1">
    <location>
        <begin position="172"/>
        <end position="279"/>
    </location>
</feature>
<proteinExistence type="predicted"/>
<dbReference type="Proteomes" id="UP001233999">
    <property type="component" value="Unassembled WGS sequence"/>
</dbReference>
<protein>
    <recommendedName>
        <fullName evidence="4">ZAD domain-containing protein</fullName>
    </recommendedName>
</protein>